<proteinExistence type="predicted"/>
<name>A0A426XGF4_ENSVE</name>
<dbReference type="AlphaFoldDB" id="A0A426XGF4"/>
<comment type="caution">
    <text evidence="1">The sequence shown here is derived from an EMBL/GenBank/DDBJ whole genome shotgun (WGS) entry which is preliminary data.</text>
</comment>
<gene>
    <name evidence="1" type="ORF">B296_00055264</name>
</gene>
<dbReference type="Proteomes" id="UP000287651">
    <property type="component" value="Unassembled WGS sequence"/>
</dbReference>
<evidence type="ECO:0000313" key="1">
    <source>
        <dbReference type="EMBL" id="RRT38571.1"/>
    </source>
</evidence>
<accession>A0A426XGF4</accession>
<reference evidence="1 2" key="1">
    <citation type="journal article" date="2014" name="Agronomy (Basel)">
        <title>A Draft Genome Sequence for Ensete ventricosum, the Drought-Tolerant Tree Against Hunger.</title>
        <authorList>
            <person name="Harrison J."/>
            <person name="Moore K.A."/>
            <person name="Paszkiewicz K."/>
            <person name="Jones T."/>
            <person name="Grant M."/>
            <person name="Ambacheew D."/>
            <person name="Muzemil S."/>
            <person name="Studholme D.J."/>
        </authorList>
    </citation>
    <scope>NUCLEOTIDE SEQUENCE [LARGE SCALE GENOMIC DNA]</scope>
</reference>
<organism evidence="1 2">
    <name type="scientific">Ensete ventricosum</name>
    <name type="common">Abyssinian banana</name>
    <name type="synonym">Musa ensete</name>
    <dbReference type="NCBI Taxonomy" id="4639"/>
    <lineage>
        <taxon>Eukaryota</taxon>
        <taxon>Viridiplantae</taxon>
        <taxon>Streptophyta</taxon>
        <taxon>Embryophyta</taxon>
        <taxon>Tracheophyta</taxon>
        <taxon>Spermatophyta</taxon>
        <taxon>Magnoliopsida</taxon>
        <taxon>Liliopsida</taxon>
        <taxon>Zingiberales</taxon>
        <taxon>Musaceae</taxon>
        <taxon>Ensete</taxon>
    </lineage>
</organism>
<protein>
    <submittedName>
        <fullName evidence="1">Uncharacterized protein</fullName>
    </submittedName>
</protein>
<sequence length="104" mass="11543">MLAPEQTDRPWSVPISITWGGVIRHVSTMAYTYPGWRVPSVPPPFTAAGQPAQDHMQIRASTKHFKEQKNTPPIKLFPGNLHGVLPALLLSPFVAFSNWEGKGR</sequence>
<evidence type="ECO:0000313" key="2">
    <source>
        <dbReference type="Proteomes" id="UP000287651"/>
    </source>
</evidence>
<dbReference type="EMBL" id="AMZH03021077">
    <property type="protein sequence ID" value="RRT38571.1"/>
    <property type="molecule type" value="Genomic_DNA"/>
</dbReference>